<dbReference type="OrthoDB" id="3402382at2"/>
<gene>
    <name evidence="2" type="ORF">C8E87_7893</name>
</gene>
<reference evidence="2 3" key="1">
    <citation type="submission" date="2019-03" db="EMBL/GenBank/DDBJ databases">
        <title>Sequencing the genomes of 1000 actinobacteria strains.</title>
        <authorList>
            <person name="Klenk H.-P."/>
        </authorList>
    </citation>
    <scope>NUCLEOTIDE SEQUENCE [LARGE SCALE GENOMIC DNA]</scope>
    <source>
        <strain evidence="2 3">DSM 43805</strain>
    </source>
</reference>
<feature type="transmembrane region" description="Helical" evidence="1">
    <location>
        <begin position="153"/>
        <end position="173"/>
    </location>
</feature>
<feature type="transmembrane region" description="Helical" evidence="1">
    <location>
        <begin position="12"/>
        <end position="31"/>
    </location>
</feature>
<keyword evidence="3" id="KW-1185">Reference proteome</keyword>
<feature type="transmembrane region" description="Helical" evidence="1">
    <location>
        <begin position="125"/>
        <end position="146"/>
    </location>
</feature>
<dbReference type="EMBL" id="SNWR01000002">
    <property type="protein sequence ID" value="TDO32432.1"/>
    <property type="molecule type" value="Genomic_DNA"/>
</dbReference>
<keyword evidence="1" id="KW-1133">Transmembrane helix</keyword>
<evidence type="ECO:0000313" key="3">
    <source>
        <dbReference type="Proteomes" id="UP000294901"/>
    </source>
</evidence>
<name>A0A4R6JAB1_9ACTN</name>
<organism evidence="2 3">
    <name type="scientific">Paractinoplanes brasiliensis</name>
    <dbReference type="NCBI Taxonomy" id="52695"/>
    <lineage>
        <taxon>Bacteria</taxon>
        <taxon>Bacillati</taxon>
        <taxon>Actinomycetota</taxon>
        <taxon>Actinomycetes</taxon>
        <taxon>Micromonosporales</taxon>
        <taxon>Micromonosporaceae</taxon>
        <taxon>Paractinoplanes</taxon>
    </lineage>
</organism>
<proteinExistence type="predicted"/>
<keyword evidence="1" id="KW-0472">Membrane</keyword>
<feature type="transmembrane region" description="Helical" evidence="1">
    <location>
        <begin position="37"/>
        <end position="60"/>
    </location>
</feature>
<feature type="transmembrane region" description="Helical" evidence="1">
    <location>
        <begin position="91"/>
        <end position="113"/>
    </location>
</feature>
<evidence type="ECO:0000256" key="1">
    <source>
        <dbReference type="SAM" id="Phobius"/>
    </source>
</evidence>
<protein>
    <submittedName>
        <fullName evidence="2">Uncharacterized protein</fullName>
    </submittedName>
</protein>
<sequence>MNILGVELRRSAALGAALLALTVGVIALYAAPARWSHGWLALAMTTREYTILLWPLALAAGAWQGRREHRANVGELFATTPRPRRQRMVPVLGAMAVATGLAYVLVVAAGGASLLTRSHYFSPDFLVISAVGVLSLVAAGWLGLGLGRLLPALVTAPALGVAGVLLVFFSAVANPDWLAAVLSPMYGTGQFTPDQTIDGGVSGAVAIWMLALAATGAVLLTATNWRSRVAAALPAVLGLGLATAVVPRDHDRLTSPIDPVARELVCTDDAPKVCVTRVNAGVLDELAPLAREGLAVLAELPSPPTAVQEGVTGLPAPGPGVVRIPVRIDKNGGLAHPSVVVYEVVSRLGVEGDARCPGDPMVLRAAAYWLLGREPLSDVGVVPEVIFEDEPLNAQAVRLWQGLAKLPREEASARVAAVQRAALNCQDTTGLLSRPAR</sequence>
<dbReference type="Proteomes" id="UP000294901">
    <property type="component" value="Unassembled WGS sequence"/>
</dbReference>
<dbReference type="RefSeq" id="WP_133878407.1">
    <property type="nucleotide sequence ID" value="NZ_BOMD01000035.1"/>
</dbReference>
<accession>A0A4R6JAB1</accession>
<comment type="caution">
    <text evidence="2">The sequence shown here is derived from an EMBL/GenBank/DDBJ whole genome shotgun (WGS) entry which is preliminary data.</text>
</comment>
<keyword evidence="1" id="KW-0812">Transmembrane</keyword>
<dbReference type="AlphaFoldDB" id="A0A4R6JAB1"/>
<feature type="transmembrane region" description="Helical" evidence="1">
    <location>
        <begin position="201"/>
        <end position="222"/>
    </location>
</feature>
<evidence type="ECO:0000313" key="2">
    <source>
        <dbReference type="EMBL" id="TDO32432.1"/>
    </source>
</evidence>
<feature type="transmembrane region" description="Helical" evidence="1">
    <location>
        <begin position="229"/>
        <end position="246"/>
    </location>
</feature>